<dbReference type="Pfam" id="PF00128">
    <property type="entry name" value="Alpha-amylase"/>
    <property type="match status" value="1"/>
</dbReference>
<evidence type="ECO:0000256" key="2">
    <source>
        <dbReference type="ARBA" id="ARBA00023295"/>
    </source>
</evidence>
<dbReference type="InterPro" id="IPR004185">
    <property type="entry name" value="Glyco_hydro_13_lg-like_dom"/>
</dbReference>
<gene>
    <name evidence="6" type="ORF">VIBR0546_03175</name>
</gene>
<dbReference type="InterPro" id="IPR017069">
    <property type="entry name" value="MalZ"/>
</dbReference>
<dbReference type="eggNOG" id="COG0366">
    <property type="taxonomic scope" value="Bacteria"/>
</dbReference>
<name>E8LYL4_9VIBR</name>
<dbReference type="GO" id="GO:0005737">
    <property type="term" value="C:cytoplasm"/>
    <property type="evidence" value="ECO:0007669"/>
    <property type="project" value="InterPro"/>
</dbReference>
<dbReference type="EMBL" id="AEVS01000090">
    <property type="protein sequence ID" value="EGA64302.1"/>
    <property type="molecule type" value="Genomic_DNA"/>
</dbReference>
<dbReference type="SMART" id="SM00642">
    <property type="entry name" value="Aamy"/>
    <property type="match status" value="1"/>
</dbReference>
<dbReference type="Gene3D" id="2.60.40.1180">
    <property type="entry name" value="Golgi alpha-mannosidase II"/>
    <property type="match status" value="1"/>
</dbReference>
<feature type="domain" description="Glycosyl hydrolase family 13 catalytic" evidence="5">
    <location>
        <begin position="128"/>
        <end position="525"/>
    </location>
</feature>
<dbReference type="InterPro" id="IPR013783">
    <property type="entry name" value="Ig-like_fold"/>
</dbReference>
<evidence type="ECO:0000256" key="1">
    <source>
        <dbReference type="ARBA" id="ARBA00022801"/>
    </source>
</evidence>
<dbReference type="RefSeq" id="WP_006880942.1">
    <property type="nucleotide sequence ID" value="NZ_AEVS01000090.1"/>
</dbReference>
<evidence type="ECO:0000313" key="7">
    <source>
        <dbReference type="Proteomes" id="UP000004371"/>
    </source>
</evidence>
<feature type="site" description="Transition state stabilizer" evidence="4">
    <location>
        <position position="453"/>
    </location>
</feature>
<protein>
    <submittedName>
        <fullName evidence="6">Maltodextrin glucosidase</fullName>
    </submittedName>
</protein>
<evidence type="ECO:0000259" key="5">
    <source>
        <dbReference type="SMART" id="SM00642"/>
    </source>
</evidence>
<evidence type="ECO:0000256" key="4">
    <source>
        <dbReference type="PIRSR" id="PIRSR036918-51"/>
    </source>
</evidence>
<keyword evidence="2" id="KW-0326">Glycosidase</keyword>
<dbReference type="STRING" id="945543.VIBR0546_03175"/>
<organism evidence="6 7">
    <name type="scientific">Vibrio brasiliensis LMG 20546</name>
    <dbReference type="NCBI Taxonomy" id="945543"/>
    <lineage>
        <taxon>Bacteria</taxon>
        <taxon>Pseudomonadati</taxon>
        <taxon>Pseudomonadota</taxon>
        <taxon>Gammaproteobacteria</taxon>
        <taxon>Vibrionales</taxon>
        <taxon>Vibrionaceae</taxon>
        <taxon>Vibrio</taxon>
        <taxon>Vibrio oreintalis group</taxon>
    </lineage>
</organism>
<dbReference type="InterPro" id="IPR014756">
    <property type="entry name" value="Ig_E-set"/>
</dbReference>
<dbReference type="Gene3D" id="3.20.20.80">
    <property type="entry name" value="Glycosidases"/>
    <property type="match status" value="1"/>
</dbReference>
<dbReference type="CDD" id="cd11338">
    <property type="entry name" value="AmyAc_CMD"/>
    <property type="match status" value="1"/>
</dbReference>
<dbReference type="Proteomes" id="UP000004371">
    <property type="component" value="Unassembled WGS sequence"/>
</dbReference>
<proteinExistence type="predicted"/>
<dbReference type="GO" id="GO:0004558">
    <property type="term" value="F:alpha-1,4-glucosidase activity"/>
    <property type="evidence" value="ECO:0007669"/>
    <property type="project" value="InterPro"/>
</dbReference>
<dbReference type="CDD" id="cd02857">
    <property type="entry name" value="E_set_CDase_PDE_N"/>
    <property type="match status" value="1"/>
</dbReference>
<feature type="active site" description="Nucleophile" evidence="3">
    <location>
        <position position="341"/>
    </location>
</feature>
<evidence type="ECO:0000313" key="6">
    <source>
        <dbReference type="EMBL" id="EGA64302.1"/>
    </source>
</evidence>
<dbReference type="InterPro" id="IPR013780">
    <property type="entry name" value="Glyco_hydro_b"/>
</dbReference>
<evidence type="ECO:0000256" key="3">
    <source>
        <dbReference type="PIRSR" id="PIRSR036918-50"/>
    </source>
</evidence>
<dbReference type="GO" id="GO:0005975">
    <property type="term" value="P:carbohydrate metabolic process"/>
    <property type="evidence" value="ECO:0007669"/>
    <property type="project" value="InterPro"/>
</dbReference>
<dbReference type="PANTHER" id="PTHR10357:SF210">
    <property type="entry name" value="MALTODEXTRIN GLUCOSIDASE"/>
    <property type="match status" value="1"/>
</dbReference>
<feature type="active site" description="Proton donor" evidence="3">
    <location>
        <position position="378"/>
    </location>
</feature>
<dbReference type="InterPro" id="IPR006047">
    <property type="entry name" value="GH13_cat_dom"/>
</dbReference>
<dbReference type="Gene3D" id="2.60.40.10">
    <property type="entry name" value="Immunoglobulins"/>
    <property type="match status" value="1"/>
</dbReference>
<dbReference type="PANTHER" id="PTHR10357">
    <property type="entry name" value="ALPHA-AMYLASE FAMILY MEMBER"/>
    <property type="match status" value="1"/>
</dbReference>
<dbReference type="Pfam" id="PF02903">
    <property type="entry name" value="Alpha-amylase_N"/>
    <property type="match status" value="1"/>
</dbReference>
<dbReference type="SUPFAM" id="SSF51011">
    <property type="entry name" value="Glycosyl hydrolase domain"/>
    <property type="match status" value="1"/>
</dbReference>
<keyword evidence="1" id="KW-0378">Hydrolase</keyword>
<comment type="caution">
    <text evidence="6">The sequence shown here is derived from an EMBL/GenBank/DDBJ whole genome shotgun (WGS) entry which is preliminary data.</text>
</comment>
<reference evidence="6 7" key="1">
    <citation type="journal article" date="2012" name="Int. J. Syst. Evol. Microbiol.">
        <title>Vibrio caribbeanicus sp. nov., isolated from the marine sponge Scleritoderma cyanea.</title>
        <authorList>
            <person name="Hoffmann M."/>
            <person name="Monday S.R."/>
            <person name="Allard M.W."/>
            <person name="Strain E.A."/>
            <person name="Whittaker P."/>
            <person name="Naum M."/>
            <person name="McCarthy P.J."/>
            <person name="Lopez J.V."/>
            <person name="Fischer M."/>
            <person name="Brown E.W."/>
        </authorList>
    </citation>
    <scope>NUCLEOTIDE SEQUENCE [LARGE SCALE GENOMIC DNA]</scope>
    <source>
        <strain evidence="6 7">LMG 20546</strain>
    </source>
</reference>
<dbReference type="OrthoDB" id="9805159at2"/>
<accession>E8LYL4</accession>
<dbReference type="InterPro" id="IPR017853">
    <property type="entry name" value="GH"/>
</dbReference>
<dbReference type="SUPFAM" id="SSF51445">
    <property type="entry name" value="(Trans)glycosidases"/>
    <property type="match status" value="1"/>
</dbReference>
<dbReference type="AlphaFoldDB" id="E8LYL4"/>
<sequence>MQSLPFIYHGQSSDWLVREGNTLLVTLITDKAMTYSKVMLRHEPDNEEYLVEMVLSHSDKYLNYWTASFELNHDRDVTHYVFKLLTKQGQFWLAGNGVTRRIPAKESHFKYNACHQPPEWVHQQVFYQIFPDRFCNGKPDISVKQDEYLVSGGKKAVVAKQWGEPVDTKHGYGGCEFYGGDLYGVEEKLDYLQQLGVTALYLNPIFTAPSNHKYDCADYLQIDPHLGTNDHFAQLCDNLHQRGMKVMLDAVFNHTSTEHPWFNLQGLQPTSGAYQSPQSPYRDYYFFDGDSHHYIGWKGIQSLPVLNFENQQVRDYIYQSEDSVIKHWLKPPYQIDGWRFDVIHMLGEGEGAKNNAHYVKAFRQAAKQVNPDCYVLGEHFFEASQWLQGDQEDGAMNYYGFAHPVRALLARLDISFDPIEISVNDFVTWQAEARAKLPWQNQLAQLNQLDSHDTARFLELVKHQPELFKIAASMLFSYVGTPCIYYGTEIGMLGSHDPDNRRTMDWDAVEHSDYLPWLQQLIKIRKQSPALYKGDYMTLHFDDQCLVYARLYQGEVVVSAFNLSKTSIEREIPVWQVNIDETPLTNLLDSSVYLPQNGVLKLSLPPLSSALLSNAVNG</sequence>
<dbReference type="NCBIfam" id="NF008051">
    <property type="entry name" value="PRK10785.1"/>
    <property type="match status" value="1"/>
</dbReference>
<dbReference type="PIRSF" id="PIRSF036918">
    <property type="entry name" value="Maltodextrin_glucosidase"/>
    <property type="match status" value="1"/>
</dbReference>
<keyword evidence="7" id="KW-1185">Reference proteome</keyword>
<dbReference type="SUPFAM" id="SSF81296">
    <property type="entry name" value="E set domains"/>
    <property type="match status" value="1"/>
</dbReference>